<dbReference type="PANTHER" id="PTHR10039">
    <property type="entry name" value="AMELOGENIN"/>
    <property type="match status" value="1"/>
</dbReference>
<sequence length="742" mass="83703">MANSTIYHIINNISGGIGGPGGGSGLAGGAGGLGEGPVINNYNLDTKELSDAAALRVLHAAAANEASHDSAESRGRPPCHRDTRTEYLFRLTAWSCRNERNILWMHGPAGTGKSAIAQSFCEQLQAEGRLGGSFFFKRDHISRRNGMKLFPTLAYQLAVTFPEFRAMVTRNLAKDPGLLTKSAAVQLHKLILEPYQDSALNQSCVLIIDGLDECESEDFQVDILRCLRNVTTPLLHILIASRPEPHIRTVVLDPSGSPWDSLEIQGSFEDIQLFFRDEFKRIHQTHEAMRGIAHTWPPYEAVNTFVYHSSGHFIYAATVIRFIEDPDWNPRERLDIILGLAEPDPLSSSPFAALDQLYMQILVAIPNQTRLLHILPFIAAGSHVSHNGLSIAHLTRLINIEEDNVRLTLRRMRSLIYVPPSAQHGPVTVYHTSFLDFLRKANRSGPYYFDHIARNLVAQNLLRLFCEQPIDKKYPDPLNHITRDLEFRFLFSTRLSSDLISLLRRVNLDLIFPPKSELPGPQAGVQNAPKDLLDRWKDLSSLARLHEQCASLVDDVRNSSWQFMSSPRTFKVSGFRICGLPRAKISFVLNSQQIIHAYIAMAYIVLNMTSAHNTIFYIRWAFDLSWEEITRSIGPLQDIIKRHGKGCLLEAACRPDQIRAQLPNKTLESIAKRCLQIASRDLYFRDKIKGWSCILRACLPSQDLFDAVCAFVEHWKPPDDSRGIYPEVSFQMSSKFHAEYEC</sequence>
<reference evidence="3 4" key="1">
    <citation type="journal article" date="2024" name="J Genomics">
        <title>Draft genome sequencing and assembly of Favolaschia claudopus CIRM-BRFM 2984 isolated from oak limbs.</title>
        <authorList>
            <person name="Navarro D."/>
            <person name="Drula E."/>
            <person name="Chaduli D."/>
            <person name="Cazenave R."/>
            <person name="Ahrendt S."/>
            <person name="Wang J."/>
            <person name="Lipzen A."/>
            <person name="Daum C."/>
            <person name="Barry K."/>
            <person name="Grigoriev I.V."/>
            <person name="Favel A."/>
            <person name="Rosso M.N."/>
            <person name="Martin F."/>
        </authorList>
    </citation>
    <scope>NUCLEOTIDE SEQUENCE [LARGE SCALE GENOMIC DNA]</scope>
    <source>
        <strain evidence="3 4">CIRM-BRFM 2984</strain>
    </source>
</reference>
<dbReference type="InterPro" id="IPR027417">
    <property type="entry name" value="P-loop_NTPase"/>
</dbReference>
<evidence type="ECO:0000313" key="3">
    <source>
        <dbReference type="EMBL" id="KAK7050116.1"/>
    </source>
</evidence>
<evidence type="ECO:0000313" key="4">
    <source>
        <dbReference type="Proteomes" id="UP001362999"/>
    </source>
</evidence>
<dbReference type="InterPro" id="IPR056884">
    <property type="entry name" value="NPHP3-like_N"/>
</dbReference>
<protein>
    <recommendedName>
        <fullName evidence="2">NACHT domain-containing protein</fullName>
    </recommendedName>
</protein>
<dbReference type="PROSITE" id="PS50837">
    <property type="entry name" value="NACHT"/>
    <property type="match status" value="1"/>
</dbReference>
<organism evidence="3 4">
    <name type="scientific">Favolaschia claudopus</name>
    <dbReference type="NCBI Taxonomy" id="2862362"/>
    <lineage>
        <taxon>Eukaryota</taxon>
        <taxon>Fungi</taxon>
        <taxon>Dikarya</taxon>
        <taxon>Basidiomycota</taxon>
        <taxon>Agaricomycotina</taxon>
        <taxon>Agaricomycetes</taxon>
        <taxon>Agaricomycetidae</taxon>
        <taxon>Agaricales</taxon>
        <taxon>Marasmiineae</taxon>
        <taxon>Mycenaceae</taxon>
        <taxon>Favolaschia</taxon>
    </lineage>
</organism>
<dbReference type="SUPFAM" id="SSF52540">
    <property type="entry name" value="P-loop containing nucleoside triphosphate hydrolases"/>
    <property type="match status" value="1"/>
</dbReference>
<keyword evidence="4" id="KW-1185">Reference proteome</keyword>
<dbReference type="PANTHER" id="PTHR10039:SF14">
    <property type="entry name" value="NACHT DOMAIN-CONTAINING PROTEIN"/>
    <property type="match status" value="1"/>
</dbReference>
<gene>
    <name evidence="3" type="ORF">R3P38DRAFT_1737220</name>
</gene>
<evidence type="ECO:0000256" key="1">
    <source>
        <dbReference type="ARBA" id="ARBA00022737"/>
    </source>
</evidence>
<dbReference type="AlphaFoldDB" id="A0AAW0DFJ9"/>
<evidence type="ECO:0000259" key="2">
    <source>
        <dbReference type="PROSITE" id="PS50837"/>
    </source>
</evidence>
<accession>A0AAW0DFJ9</accession>
<dbReference type="EMBL" id="JAWWNJ010000008">
    <property type="protein sequence ID" value="KAK7050116.1"/>
    <property type="molecule type" value="Genomic_DNA"/>
</dbReference>
<keyword evidence="1" id="KW-0677">Repeat</keyword>
<dbReference type="Pfam" id="PF24883">
    <property type="entry name" value="NPHP3_N"/>
    <property type="match status" value="1"/>
</dbReference>
<dbReference type="Gene3D" id="3.40.50.300">
    <property type="entry name" value="P-loop containing nucleotide triphosphate hydrolases"/>
    <property type="match status" value="1"/>
</dbReference>
<dbReference type="Proteomes" id="UP001362999">
    <property type="component" value="Unassembled WGS sequence"/>
</dbReference>
<feature type="domain" description="NACHT" evidence="2">
    <location>
        <begin position="101"/>
        <end position="243"/>
    </location>
</feature>
<dbReference type="InterPro" id="IPR007111">
    <property type="entry name" value="NACHT_NTPase"/>
</dbReference>
<name>A0AAW0DFJ9_9AGAR</name>
<proteinExistence type="predicted"/>
<comment type="caution">
    <text evidence="3">The sequence shown here is derived from an EMBL/GenBank/DDBJ whole genome shotgun (WGS) entry which is preliminary data.</text>
</comment>